<dbReference type="InterPro" id="IPR050343">
    <property type="entry name" value="RsuA_PseudoU_synthase"/>
</dbReference>
<organism evidence="6 7">
    <name type="scientific">Raphidocelis subcapitata</name>
    <dbReference type="NCBI Taxonomy" id="307507"/>
    <lineage>
        <taxon>Eukaryota</taxon>
        <taxon>Viridiplantae</taxon>
        <taxon>Chlorophyta</taxon>
        <taxon>core chlorophytes</taxon>
        <taxon>Chlorophyceae</taxon>
        <taxon>CS clade</taxon>
        <taxon>Sphaeropleales</taxon>
        <taxon>Selenastraceae</taxon>
        <taxon>Raphidocelis</taxon>
    </lineage>
</organism>
<dbReference type="InterPro" id="IPR020094">
    <property type="entry name" value="TruA/RsuA/RluB/E/F_N"/>
</dbReference>
<dbReference type="Pfam" id="PF00849">
    <property type="entry name" value="PseudoU_synth_2"/>
    <property type="match status" value="1"/>
</dbReference>
<dbReference type="GO" id="GO:0006364">
    <property type="term" value="P:rRNA processing"/>
    <property type="evidence" value="ECO:0007669"/>
    <property type="project" value="UniProtKB-ARBA"/>
</dbReference>
<feature type="region of interest" description="Disordered" evidence="4">
    <location>
        <begin position="287"/>
        <end position="334"/>
    </location>
</feature>
<feature type="compositionally biased region" description="Gly residues" evidence="4">
    <location>
        <begin position="296"/>
        <end position="319"/>
    </location>
</feature>
<gene>
    <name evidence="6" type="ORF">Rsub_12359</name>
</gene>
<dbReference type="STRING" id="307507.A0A2V0PNA0"/>
<keyword evidence="7" id="KW-1185">Reference proteome</keyword>
<name>A0A2V0PNA0_9CHLO</name>
<dbReference type="CDD" id="cd00165">
    <property type="entry name" value="S4"/>
    <property type="match status" value="1"/>
</dbReference>
<evidence type="ECO:0000256" key="3">
    <source>
        <dbReference type="PROSITE-ProRule" id="PRU00182"/>
    </source>
</evidence>
<dbReference type="InterPro" id="IPR020103">
    <property type="entry name" value="PsdUridine_synth_cat_dom_sf"/>
</dbReference>
<feature type="compositionally biased region" description="Low complexity" evidence="4">
    <location>
        <begin position="57"/>
        <end position="71"/>
    </location>
</feature>
<feature type="region of interest" description="Disordered" evidence="4">
    <location>
        <begin position="130"/>
        <end position="156"/>
    </location>
</feature>
<dbReference type="Gene3D" id="3.10.290.10">
    <property type="entry name" value="RNA-binding S4 domain"/>
    <property type="match status" value="1"/>
</dbReference>
<dbReference type="Gene3D" id="3.30.70.580">
    <property type="entry name" value="Pseudouridine synthase I, catalytic domain, N-terminal subdomain"/>
    <property type="match status" value="2"/>
</dbReference>
<dbReference type="GO" id="GO:0009982">
    <property type="term" value="F:pseudouridine synthase activity"/>
    <property type="evidence" value="ECO:0007669"/>
    <property type="project" value="InterPro"/>
</dbReference>
<dbReference type="Proteomes" id="UP000247498">
    <property type="component" value="Unassembled WGS sequence"/>
</dbReference>
<comment type="similarity">
    <text evidence="1">Belongs to the pseudouridine synthase RsuA family.</text>
</comment>
<dbReference type="InterPro" id="IPR036986">
    <property type="entry name" value="S4_RNA-bd_sf"/>
</dbReference>
<evidence type="ECO:0000256" key="2">
    <source>
        <dbReference type="ARBA" id="ARBA00023235"/>
    </source>
</evidence>
<keyword evidence="2" id="KW-0413">Isomerase</keyword>
<dbReference type="InterPro" id="IPR042092">
    <property type="entry name" value="PsdUridine_s_RsuA/RluB/E/F_cat"/>
</dbReference>
<dbReference type="PROSITE" id="PS01149">
    <property type="entry name" value="PSI_RSU"/>
    <property type="match status" value="1"/>
</dbReference>
<dbReference type="PANTHER" id="PTHR47683:SF2">
    <property type="entry name" value="RNA-BINDING S4 DOMAIN-CONTAINING PROTEIN"/>
    <property type="match status" value="1"/>
</dbReference>
<dbReference type="InterPro" id="IPR002942">
    <property type="entry name" value="S4_RNA-bd"/>
</dbReference>
<proteinExistence type="inferred from homology"/>
<dbReference type="PANTHER" id="PTHR47683">
    <property type="entry name" value="PSEUDOURIDINE SYNTHASE FAMILY PROTEIN-RELATED"/>
    <property type="match status" value="1"/>
</dbReference>
<dbReference type="AlphaFoldDB" id="A0A2V0PNA0"/>
<dbReference type="InParanoid" id="A0A2V0PNA0"/>
<dbReference type="Gene3D" id="3.30.70.1560">
    <property type="entry name" value="Alpha-L RNA-binding motif"/>
    <property type="match status" value="2"/>
</dbReference>
<dbReference type="SUPFAM" id="SSF55120">
    <property type="entry name" value="Pseudouridine synthase"/>
    <property type="match status" value="1"/>
</dbReference>
<dbReference type="GO" id="GO:0001522">
    <property type="term" value="P:pseudouridine synthesis"/>
    <property type="evidence" value="ECO:0007669"/>
    <property type="project" value="InterPro"/>
</dbReference>
<dbReference type="FunFam" id="3.10.290.10:FF:000003">
    <property type="entry name" value="Pseudouridine synthase"/>
    <property type="match status" value="1"/>
</dbReference>
<dbReference type="OrthoDB" id="440619at2759"/>
<feature type="compositionally biased region" description="Pro residues" evidence="4">
    <location>
        <begin position="30"/>
        <end position="46"/>
    </location>
</feature>
<evidence type="ECO:0000256" key="1">
    <source>
        <dbReference type="ARBA" id="ARBA00008348"/>
    </source>
</evidence>
<dbReference type="InterPro" id="IPR006145">
    <property type="entry name" value="PsdUridine_synth_RsuA/RluA"/>
</dbReference>
<comment type="caution">
    <text evidence="6">The sequence shown here is derived from an EMBL/GenBank/DDBJ whole genome shotgun (WGS) entry which is preliminary data.</text>
</comment>
<reference evidence="6 7" key="1">
    <citation type="journal article" date="2018" name="Sci. Rep.">
        <title>Raphidocelis subcapitata (=Pseudokirchneriella subcapitata) provides an insight into genome evolution and environmental adaptations in the Sphaeropleales.</title>
        <authorList>
            <person name="Suzuki S."/>
            <person name="Yamaguchi H."/>
            <person name="Nakajima N."/>
            <person name="Kawachi M."/>
        </authorList>
    </citation>
    <scope>NUCLEOTIDE SEQUENCE [LARGE SCALE GENOMIC DNA]</scope>
    <source>
        <strain evidence="6 7">NIES-35</strain>
    </source>
</reference>
<protein>
    <recommendedName>
        <fullName evidence="5">RNA-binding S4 domain-containing protein</fullName>
    </recommendedName>
</protein>
<keyword evidence="3" id="KW-0694">RNA-binding</keyword>
<sequence>MLDTCHAAAGAAAQRPPGWGPVMQRRRAPPRPPPPRALPRPPPNFDPPVGKRERVPQRTPTSQPRPQPASSEQRLAKVLAAAGVASRRKVEDLIAEGRVAVNGQVVSVQGFRVLPAQDSVTVDGREVRLTALPPPRGRGGARAEAGGGGGGGGAGGGEAPVHRPYYFALHKPAGCICSNTSSRPGGRVVDLFEPWVAAWRRRERDPSRLPPRLFTAGRLDVATTGLVFVTNDGAWSNRVIHPSAGLTKEYLATVARPPTAQQLAALRRGTEVDGVMCVPKVAEVVSAGPGSANGASGSGRGGGRGGGGGGGGAGSGGSGTAPAAGRGAALRDSGAAAPRGGAVLRIVVSEGKRHEVRLIVAAAGLELRALHRTRVGGYRMPAGLARGAYTELDAGQAEAVLRDAL</sequence>
<evidence type="ECO:0000313" key="7">
    <source>
        <dbReference type="Proteomes" id="UP000247498"/>
    </source>
</evidence>
<dbReference type="FunCoup" id="A0A2V0PNA0">
    <property type="interactions" value="222"/>
</dbReference>
<feature type="region of interest" description="Disordered" evidence="4">
    <location>
        <begin position="1"/>
        <end position="74"/>
    </location>
</feature>
<dbReference type="InterPro" id="IPR018496">
    <property type="entry name" value="PsdUridine_synth_RsuA/RluB_CS"/>
</dbReference>
<feature type="domain" description="RNA-binding S4" evidence="5">
    <location>
        <begin position="73"/>
        <end position="135"/>
    </location>
</feature>
<dbReference type="PROSITE" id="PS50889">
    <property type="entry name" value="S4"/>
    <property type="match status" value="1"/>
</dbReference>
<evidence type="ECO:0000259" key="5">
    <source>
        <dbReference type="SMART" id="SM00363"/>
    </source>
</evidence>
<dbReference type="SUPFAM" id="SSF55174">
    <property type="entry name" value="Alpha-L RNA-binding motif"/>
    <property type="match status" value="1"/>
</dbReference>
<evidence type="ECO:0000256" key="4">
    <source>
        <dbReference type="SAM" id="MobiDB-lite"/>
    </source>
</evidence>
<feature type="compositionally biased region" description="Gly residues" evidence="4">
    <location>
        <begin position="137"/>
        <end position="156"/>
    </location>
</feature>
<dbReference type="Pfam" id="PF01479">
    <property type="entry name" value="S4"/>
    <property type="match status" value="1"/>
</dbReference>
<dbReference type="SMART" id="SM00363">
    <property type="entry name" value="S4"/>
    <property type="match status" value="1"/>
</dbReference>
<dbReference type="GO" id="GO:0003723">
    <property type="term" value="F:RNA binding"/>
    <property type="evidence" value="ECO:0007669"/>
    <property type="project" value="UniProtKB-KW"/>
</dbReference>
<dbReference type="EMBL" id="BDRX01000162">
    <property type="protein sequence ID" value="GBF99553.1"/>
    <property type="molecule type" value="Genomic_DNA"/>
</dbReference>
<evidence type="ECO:0000313" key="6">
    <source>
        <dbReference type="EMBL" id="GBF99553.1"/>
    </source>
</evidence>
<accession>A0A2V0PNA0</accession>